<feature type="transmembrane region" description="Helical" evidence="1">
    <location>
        <begin position="152"/>
        <end position="173"/>
    </location>
</feature>
<protein>
    <submittedName>
        <fullName evidence="3">Phosphatase PAP2 family protein</fullName>
    </submittedName>
</protein>
<accession>A0A9X1NDE6</accession>
<dbReference type="SMART" id="SM00014">
    <property type="entry name" value="acidPPc"/>
    <property type="match status" value="1"/>
</dbReference>
<dbReference type="Proteomes" id="UP001138997">
    <property type="component" value="Unassembled WGS sequence"/>
</dbReference>
<dbReference type="PANTHER" id="PTHR14969">
    <property type="entry name" value="SPHINGOSINE-1-PHOSPHATE PHOSPHOHYDROLASE"/>
    <property type="match status" value="1"/>
</dbReference>
<evidence type="ECO:0000313" key="4">
    <source>
        <dbReference type="Proteomes" id="UP001138997"/>
    </source>
</evidence>
<evidence type="ECO:0000259" key="2">
    <source>
        <dbReference type="SMART" id="SM00014"/>
    </source>
</evidence>
<comment type="caution">
    <text evidence="3">The sequence shown here is derived from an EMBL/GenBank/DDBJ whole genome shotgun (WGS) entry which is preliminary data.</text>
</comment>
<keyword evidence="1" id="KW-0812">Transmembrane</keyword>
<dbReference type="Gene3D" id="1.20.144.10">
    <property type="entry name" value="Phosphatidic acid phosphatase type 2/haloperoxidase"/>
    <property type="match status" value="1"/>
</dbReference>
<proteinExistence type="predicted"/>
<name>A0A9X1NDE6_9ACTN</name>
<sequence>MTRNVRLVWLAGLVALLAVTVLTLTGTTQAVDKATLGWFTVLDIPGAVHVTWRTLVMGGQFWLVGTLVLVAAAWQARRLRSWRPFWVSVLAVGVLDVLIIAGKQLVGRTSPNSGLNEVLAGGTSYPSGHTANATMCLTLLAVLLASTRWRRLVLVSAIGGAVVVGLCNLVLGYHWLSEVVAGWLLGGLIVVAAAAALRPSDAAIDEARGSRGRAPEVVG</sequence>
<keyword evidence="1" id="KW-1133">Transmembrane helix</keyword>
<feature type="transmembrane region" description="Helical" evidence="1">
    <location>
        <begin position="126"/>
        <end position="145"/>
    </location>
</feature>
<evidence type="ECO:0000256" key="1">
    <source>
        <dbReference type="SAM" id="Phobius"/>
    </source>
</evidence>
<dbReference type="RefSeq" id="WP_231440174.1">
    <property type="nucleotide sequence ID" value="NZ_JAJOMB010000003.1"/>
</dbReference>
<feature type="transmembrane region" description="Helical" evidence="1">
    <location>
        <begin position="85"/>
        <end position="106"/>
    </location>
</feature>
<dbReference type="InterPro" id="IPR036938">
    <property type="entry name" value="PAP2/HPO_sf"/>
</dbReference>
<organism evidence="3 4">
    <name type="scientific">Kineosporia babensis</name>
    <dbReference type="NCBI Taxonomy" id="499548"/>
    <lineage>
        <taxon>Bacteria</taxon>
        <taxon>Bacillati</taxon>
        <taxon>Actinomycetota</taxon>
        <taxon>Actinomycetes</taxon>
        <taxon>Kineosporiales</taxon>
        <taxon>Kineosporiaceae</taxon>
        <taxon>Kineosporia</taxon>
    </lineage>
</organism>
<dbReference type="Pfam" id="PF01569">
    <property type="entry name" value="PAP2"/>
    <property type="match status" value="1"/>
</dbReference>
<dbReference type="PANTHER" id="PTHR14969:SF13">
    <property type="entry name" value="AT30094P"/>
    <property type="match status" value="1"/>
</dbReference>
<evidence type="ECO:0000313" key="3">
    <source>
        <dbReference type="EMBL" id="MCD5310998.1"/>
    </source>
</evidence>
<feature type="domain" description="Phosphatidic acid phosphatase type 2/haloperoxidase" evidence="2">
    <location>
        <begin position="85"/>
        <end position="194"/>
    </location>
</feature>
<reference evidence="3" key="1">
    <citation type="submission" date="2021-11" db="EMBL/GenBank/DDBJ databases">
        <title>Streptomyces corallinus and Kineosporia corallina sp. nov., two new coral-derived marine actinobacteria.</title>
        <authorList>
            <person name="Buangrab K."/>
            <person name="Sutthacheep M."/>
            <person name="Yeemin T."/>
            <person name="Harunari E."/>
            <person name="Igarashi Y."/>
            <person name="Sripreechasak P."/>
            <person name="Kanchanasin P."/>
            <person name="Tanasupawat S."/>
            <person name="Phongsopitanun W."/>
        </authorList>
    </citation>
    <scope>NUCLEOTIDE SEQUENCE</scope>
    <source>
        <strain evidence="3">JCM 31032</strain>
    </source>
</reference>
<keyword evidence="1" id="KW-0472">Membrane</keyword>
<dbReference type="EMBL" id="JAJOMB010000003">
    <property type="protein sequence ID" value="MCD5310998.1"/>
    <property type="molecule type" value="Genomic_DNA"/>
</dbReference>
<dbReference type="InterPro" id="IPR000326">
    <property type="entry name" value="PAP2/HPO"/>
</dbReference>
<feature type="transmembrane region" description="Helical" evidence="1">
    <location>
        <begin position="179"/>
        <end position="197"/>
    </location>
</feature>
<dbReference type="SUPFAM" id="SSF48317">
    <property type="entry name" value="Acid phosphatase/Vanadium-dependent haloperoxidase"/>
    <property type="match status" value="1"/>
</dbReference>
<feature type="transmembrane region" description="Helical" evidence="1">
    <location>
        <begin position="54"/>
        <end position="73"/>
    </location>
</feature>
<dbReference type="AlphaFoldDB" id="A0A9X1NDE6"/>
<keyword evidence="4" id="KW-1185">Reference proteome</keyword>
<gene>
    <name evidence="3" type="ORF">LR394_08825</name>
</gene>